<dbReference type="PATRIC" id="fig|1280951.3.peg.592"/>
<evidence type="ECO:0000313" key="3">
    <source>
        <dbReference type="Proteomes" id="UP000025061"/>
    </source>
</evidence>
<evidence type="ECO:0000256" key="1">
    <source>
        <dbReference type="SAM" id="Phobius"/>
    </source>
</evidence>
<gene>
    <name evidence="2" type="ORF">HHI_02932</name>
</gene>
<organism evidence="2 3">
    <name type="scientific">Hyphomonas hirschiana VP5</name>
    <dbReference type="NCBI Taxonomy" id="1280951"/>
    <lineage>
        <taxon>Bacteria</taxon>
        <taxon>Pseudomonadati</taxon>
        <taxon>Pseudomonadota</taxon>
        <taxon>Alphaproteobacteria</taxon>
        <taxon>Hyphomonadales</taxon>
        <taxon>Hyphomonadaceae</taxon>
        <taxon>Hyphomonas</taxon>
    </lineage>
</organism>
<keyword evidence="3" id="KW-1185">Reference proteome</keyword>
<dbReference type="RefSeq" id="WP_011646374.1">
    <property type="nucleotide sequence ID" value="NZ_ARYI01000002.1"/>
</dbReference>
<keyword evidence="1" id="KW-0812">Transmembrane</keyword>
<name>A0A059FYK2_9PROT</name>
<feature type="transmembrane region" description="Helical" evidence="1">
    <location>
        <begin position="39"/>
        <end position="60"/>
    </location>
</feature>
<reference evidence="2 3" key="1">
    <citation type="submission" date="2013-04" db="EMBL/GenBank/DDBJ databases">
        <title>Hyphomonas hirschiana VP5 Genome Sequencing.</title>
        <authorList>
            <person name="Lai Q."/>
            <person name="Shao Z."/>
        </authorList>
    </citation>
    <scope>NUCLEOTIDE SEQUENCE [LARGE SCALE GENOMIC DNA]</scope>
    <source>
        <strain evidence="2 3">VP5</strain>
    </source>
</reference>
<dbReference type="Proteomes" id="UP000025061">
    <property type="component" value="Unassembled WGS sequence"/>
</dbReference>
<dbReference type="AlphaFoldDB" id="A0A059FYK2"/>
<sequence>MRDDETYGDLARLFAAEDGALEAAPFTADVMRRVRRQTLIRRLTVGAFGFLGAVIAVLQLPDLLSAFVGVDHTVTSALDVARTEISQAAASNPMWLAIIIGAALSIAAVSMTERA</sequence>
<protein>
    <submittedName>
        <fullName evidence="2">Uncharacterized protein</fullName>
    </submittedName>
</protein>
<comment type="caution">
    <text evidence="2">The sequence shown here is derived from an EMBL/GenBank/DDBJ whole genome shotgun (WGS) entry which is preliminary data.</text>
</comment>
<accession>A0A059FYK2</accession>
<feature type="transmembrane region" description="Helical" evidence="1">
    <location>
        <begin position="94"/>
        <end position="112"/>
    </location>
</feature>
<proteinExistence type="predicted"/>
<keyword evidence="1" id="KW-0472">Membrane</keyword>
<dbReference type="OrthoDB" id="7620065at2"/>
<evidence type="ECO:0000313" key="2">
    <source>
        <dbReference type="EMBL" id="KCZ95691.1"/>
    </source>
</evidence>
<dbReference type="EMBL" id="ARYI01000002">
    <property type="protein sequence ID" value="KCZ95691.1"/>
    <property type="molecule type" value="Genomic_DNA"/>
</dbReference>
<keyword evidence="1" id="KW-1133">Transmembrane helix</keyword>